<dbReference type="HOGENOM" id="CLU_924640_0_0_1"/>
<feature type="domain" description="Nudix hydrolase" evidence="1">
    <location>
        <begin position="59"/>
        <end position="196"/>
    </location>
</feature>
<sequence length="298" mass="33628">MCFNKPFEPARLALSGNELRALHDKQASRILVEDGKRREMKDKKTADLTKYEVHPDFKHTRTGVSTLVVNPKTGFIIVGPRMGSHGAGTLAVPGGHLDTGENHGQTSEREFQEETKLGIKDVGSIAQSYDNFAHHSKGIRCYDTNQRLGFQLNPDAQPETREKNKSAGYDPVHPNLVVAVKLCAEPALFPALSNLLDECGVAKLFLNLKKHGGLPLDDLIQGDGSLKDQHKIVSALHGALSWMQKKLKEQQKQFDQAHWEPLQWSVSEIGYGLQEAEKHLSVMQRRQRRHRRQRRQRR</sequence>
<dbReference type="Pfam" id="PF00293">
    <property type="entry name" value="NUDIX"/>
    <property type="match status" value="1"/>
</dbReference>
<reference evidence="2 3" key="1">
    <citation type="journal article" date="2011" name="PLoS Genet.">
        <title>Genome sequencing and comparative transcriptomics of the model entomopathogenic fungi Metarhizium anisopliae and M. acridum.</title>
        <authorList>
            <person name="Gao Q."/>
            <person name="Jin K."/>
            <person name="Ying S.H."/>
            <person name="Zhang Y."/>
            <person name="Xiao G."/>
            <person name="Shang Y."/>
            <person name="Duan Z."/>
            <person name="Hu X."/>
            <person name="Xie X.Q."/>
            <person name="Zhou G."/>
            <person name="Peng G."/>
            <person name="Luo Z."/>
            <person name="Huang W."/>
            <person name="Wang B."/>
            <person name="Fang W."/>
            <person name="Wang S."/>
            <person name="Zhong Y."/>
            <person name="Ma L.J."/>
            <person name="St Leger R.J."/>
            <person name="Zhao G.P."/>
            <person name="Pei Y."/>
            <person name="Feng M.G."/>
            <person name="Xia Y."/>
            <person name="Wang C."/>
        </authorList>
    </citation>
    <scope>NUCLEOTIDE SEQUENCE [LARGE SCALE GENOMIC DNA]</scope>
    <source>
        <strain evidence="2 3">CQMa 102</strain>
    </source>
</reference>
<dbReference type="SUPFAM" id="SSF55811">
    <property type="entry name" value="Nudix"/>
    <property type="match status" value="1"/>
</dbReference>
<evidence type="ECO:0000259" key="1">
    <source>
        <dbReference type="PROSITE" id="PS51462"/>
    </source>
</evidence>
<dbReference type="GO" id="GO:0006203">
    <property type="term" value="P:dGTP catabolic process"/>
    <property type="evidence" value="ECO:0007669"/>
    <property type="project" value="TreeGrafter"/>
</dbReference>
<organism evidence="3">
    <name type="scientific">Metarhizium acridum (strain CQMa 102)</name>
    <dbReference type="NCBI Taxonomy" id="655827"/>
    <lineage>
        <taxon>Eukaryota</taxon>
        <taxon>Fungi</taxon>
        <taxon>Dikarya</taxon>
        <taxon>Ascomycota</taxon>
        <taxon>Pezizomycotina</taxon>
        <taxon>Sordariomycetes</taxon>
        <taxon>Hypocreomycetidae</taxon>
        <taxon>Hypocreales</taxon>
        <taxon>Clavicipitaceae</taxon>
        <taxon>Metarhizium</taxon>
    </lineage>
</organism>
<dbReference type="KEGG" id="maw:19251985"/>
<dbReference type="GO" id="GO:0005829">
    <property type="term" value="C:cytosol"/>
    <property type="evidence" value="ECO:0007669"/>
    <property type="project" value="TreeGrafter"/>
</dbReference>
<dbReference type="Proteomes" id="UP000002499">
    <property type="component" value="Unassembled WGS sequence"/>
</dbReference>
<dbReference type="eggNOG" id="ENOG502T51D">
    <property type="taxonomic scope" value="Eukaryota"/>
</dbReference>
<keyword evidence="3" id="KW-1185">Reference proteome</keyword>
<accession>E9ECS6</accession>
<dbReference type="GO" id="GO:0035539">
    <property type="term" value="F:8-oxo-7,8-dihydrodeoxyguanosine triphosphate pyrophosphatase activity"/>
    <property type="evidence" value="ECO:0007669"/>
    <property type="project" value="TreeGrafter"/>
</dbReference>
<name>E9ECS6_METAQ</name>
<dbReference type="OrthoDB" id="447842at2759"/>
<dbReference type="InParanoid" id="E9ECS6"/>
<dbReference type="Gene3D" id="3.90.79.10">
    <property type="entry name" value="Nucleoside Triphosphate Pyrophosphohydrolase"/>
    <property type="match status" value="1"/>
</dbReference>
<protein>
    <submittedName>
        <fullName evidence="2">NUDIX domain, putative</fullName>
    </submittedName>
</protein>
<dbReference type="STRING" id="655827.E9ECS6"/>
<evidence type="ECO:0000313" key="2">
    <source>
        <dbReference type="EMBL" id="EFY86293.1"/>
    </source>
</evidence>
<dbReference type="GeneID" id="19251985"/>
<dbReference type="AlphaFoldDB" id="E9ECS6"/>
<dbReference type="InterPro" id="IPR015797">
    <property type="entry name" value="NUDIX_hydrolase-like_dom_sf"/>
</dbReference>
<dbReference type="PROSITE" id="PS51462">
    <property type="entry name" value="NUDIX"/>
    <property type="match status" value="1"/>
</dbReference>
<gene>
    <name evidence="2" type="ORF">MAC_07674</name>
</gene>
<dbReference type="EMBL" id="GL698551">
    <property type="protein sequence ID" value="EFY86293.1"/>
    <property type="molecule type" value="Genomic_DNA"/>
</dbReference>
<dbReference type="PANTHER" id="PTHR16099:SF5">
    <property type="entry name" value="NUCLEOTIDE TRIPHOSPHATE DIPHOSPHATASE NUDT15"/>
    <property type="match status" value="1"/>
</dbReference>
<dbReference type="PANTHER" id="PTHR16099">
    <property type="entry name" value="8-OXO-DGTP DIPHOSPHATES NUDT15"/>
    <property type="match status" value="1"/>
</dbReference>
<proteinExistence type="predicted"/>
<evidence type="ECO:0000313" key="3">
    <source>
        <dbReference type="Proteomes" id="UP000002499"/>
    </source>
</evidence>
<dbReference type="InterPro" id="IPR000086">
    <property type="entry name" value="NUDIX_hydrolase_dom"/>
</dbReference>